<dbReference type="InterPro" id="IPR003439">
    <property type="entry name" value="ABC_transporter-like_ATP-bd"/>
</dbReference>
<dbReference type="InterPro" id="IPR027417">
    <property type="entry name" value="P-loop_NTPase"/>
</dbReference>
<dbReference type="EC" id="3.6.3.-" evidence="5"/>
<dbReference type="Gene3D" id="3.40.50.300">
    <property type="entry name" value="P-loop containing nucleotide triphosphate hydrolases"/>
    <property type="match status" value="1"/>
</dbReference>
<evidence type="ECO:0000313" key="6">
    <source>
        <dbReference type="Proteomes" id="UP000238415"/>
    </source>
</evidence>
<dbReference type="GO" id="GO:0015192">
    <property type="term" value="F:L-phenylalanine transmembrane transporter activity"/>
    <property type="evidence" value="ECO:0007669"/>
    <property type="project" value="TreeGrafter"/>
</dbReference>
<keyword evidence="5" id="KW-0378">Hydrolase</keyword>
<dbReference type="Pfam" id="PF12399">
    <property type="entry name" value="BCA_ABC_TP_C"/>
    <property type="match status" value="1"/>
</dbReference>
<dbReference type="GO" id="GO:0016887">
    <property type="term" value="F:ATP hydrolysis activity"/>
    <property type="evidence" value="ECO:0007669"/>
    <property type="project" value="InterPro"/>
</dbReference>
<dbReference type="SUPFAM" id="SSF52540">
    <property type="entry name" value="P-loop containing nucleoside triphosphate hydrolases"/>
    <property type="match status" value="1"/>
</dbReference>
<keyword evidence="3 5" id="KW-0067">ATP-binding</keyword>
<dbReference type="GO" id="GO:0015808">
    <property type="term" value="P:L-alanine transport"/>
    <property type="evidence" value="ECO:0007669"/>
    <property type="project" value="TreeGrafter"/>
</dbReference>
<comment type="caution">
    <text evidence="5">The sequence shown here is derived from an EMBL/GenBank/DDBJ whole genome shotgun (WGS) entry which is preliminary data.</text>
</comment>
<gene>
    <name evidence="5" type="primary">lptB_3</name>
    <name evidence="5" type="ORF">MOHU_22220</name>
</gene>
<protein>
    <submittedName>
        <fullName evidence="5">Lipopolysaccharide export system ATP-binding protein LptB</fullName>
        <ecNumber evidence="5">3.6.3.-</ecNumber>
    </submittedName>
</protein>
<evidence type="ECO:0000313" key="5">
    <source>
        <dbReference type="EMBL" id="PRR69682.1"/>
    </source>
</evidence>
<dbReference type="InterPro" id="IPR003593">
    <property type="entry name" value="AAA+_ATPase"/>
</dbReference>
<sequence length="254" mass="28468">MEVLRTENLTINFGGLRAVDGVDFTIADEIVGLIGPNGSGKTTFLNLVSGIYKPTNGKIIFQQEDITGASPDIVRQKGISRTFQTNRLCLKLSVLDNMLLGLYSKQKTSWWQAILKPNYCRAEIKESIEKCFEILAHFNPELVKKCYEPITTIPLIDRRRIEVARAIVGEPRLLLLDEPTAGLNAEETMQMIKDINKIREKNKKISIIIIEHDMQVISSISERVVVFNAGKKIAEGTFSEVSKNEQVRSAYLGG</sequence>
<organism evidence="5 6">
    <name type="scientific">Neomoorella humiferrea</name>
    <dbReference type="NCBI Taxonomy" id="676965"/>
    <lineage>
        <taxon>Bacteria</taxon>
        <taxon>Bacillati</taxon>
        <taxon>Bacillota</taxon>
        <taxon>Clostridia</taxon>
        <taxon>Neomoorellales</taxon>
        <taxon>Neomoorellaceae</taxon>
        <taxon>Neomoorella</taxon>
    </lineage>
</organism>
<dbReference type="AlphaFoldDB" id="A0A2T0ALP7"/>
<dbReference type="OrthoDB" id="9779136at2"/>
<reference evidence="5 6" key="1">
    <citation type="submission" date="2018-03" db="EMBL/GenBank/DDBJ databases">
        <title>Genome sequence of Moorella humiferrea DSM 23265.</title>
        <authorList>
            <person name="Poehlein A."/>
            <person name="Daniel R."/>
        </authorList>
    </citation>
    <scope>NUCLEOTIDE SEQUENCE [LARGE SCALE GENOMIC DNA]</scope>
    <source>
        <strain evidence="5 6">DSM 23265</strain>
    </source>
</reference>
<dbReference type="Pfam" id="PF00005">
    <property type="entry name" value="ABC_tran"/>
    <property type="match status" value="1"/>
</dbReference>
<accession>A0A2T0ALP7</accession>
<dbReference type="PANTHER" id="PTHR45772:SF7">
    <property type="entry name" value="AMINO ACID ABC TRANSPORTER ATP-BINDING PROTEIN"/>
    <property type="match status" value="1"/>
</dbReference>
<dbReference type="RefSeq" id="WP_106006209.1">
    <property type="nucleotide sequence ID" value="NZ_CP136419.1"/>
</dbReference>
<dbReference type="InterPro" id="IPR051120">
    <property type="entry name" value="ABC_AA/LPS_Transport"/>
</dbReference>
<dbReference type="EMBL" id="PVXM01000052">
    <property type="protein sequence ID" value="PRR69682.1"/>
    <property type="molecule type" value="Genomic_DNA"/>
</dbReference>
<proteinExistence type="predicted"/>
<evidence type="ECO:0000256" key="1">
    <source>
        <dbReference type="ARBA" id="ARBA00022448"/>
    </source>
</evidence>
<dbReference type="PANTHER" id="PTHR45772">
    <property type="entry name" value="CONSERVED COMPONENT OF ABC TRANSPORTER FOR NATURAL AMINO ACIDS-RELATED"/>
    <property type="match status" value="1"/>
</dbReference>
<keyword evidence="2" id="KW-0547">Nucleotide-binding</keyword>
<dbReference type="GO" id="GO:1903806">
    <property type="term" value="P:L-isoleucine import across plasma membrane"/>
    <property type="evidence" value="ECO:0007669"/>
    <property type="project" value="TreeGrafter"/>
</dbReference>
<dbReference type="InterPro" id="IPR032823">
    <property type="entry name" value="BCA_ABC_TP_C"/>
</dbReference>
<dbReference type="GO" id="GO:0042941">
    <property type="term" value="P:D-alanine transmembrane transport"/>
    <property type="evidence" value="ECO:0007669"/>
    <property type="project" value="TreeGrafter"/>
</dbReference>
<dbReference type="GO" id="GO:0015188">
    <property type="term" value="F:L-isoleucine transmembrane transporter activity"/>
    <property type="evidence" value="ECO:0007669"/>
    <property type="project" value="TreeGrafter"/>
</dbReference>
<keyword evidence="1" id="KW-0813">Transport</keyword>
<evidence type="ECO:0000259" key="4">
    <source>
        <dbReference type="PROSITE" id="PS50893"/>
    </source>
</evidence>
<evidence type="ECO:0000256" key="3">
    <source>
        <dbReference type="ARBA" id="ARBA00022840"/>
    </source>
</evidence>
<dbReference type="CDD" id="cd03219">
    <property type="entry name" value="ABC_Mj1267_LivG_branched"/>
    <property type="match status" value="1"/>
</dbReference>
<dbReference type="Proteomes" id="UP000238415">
    <property type="component" value="Unassembled WGS sequence"/>
</dbReference>
<name>A0A2T0ALP7_9FIRM</name>
<dbReference type="SMART" id="SM00382">
    <property type="entry name" value="AAA"/>
    <property type="match status" value="1"/>
</dbReference>
<dbReference type="GO" id="GO:0005886">
    <property type="term" value="C:plasma membrane"/>
    <property type="evidence" value="ECO:0007669"/>
    <property type="project" value="TreeGrafter"/>
</dbReference>
<dbReference type="PROSITE" id="PS50893">
    <property type="entry name" value="ABC_TRANSPORTER_2"/>
    <property type="match status" value="1"/>
</dbReference>
<dbReference type="GO" id="GO:1903805">
    <property type="term" value="P:L-valine import across plasma membrane"/>
    <property type="evidence" value="ECO:0007669"/>
    <property type="project" value="TreeGrafter"/>
</dbReference>
<dbReference type="GO" id="GO:0005304">
    <property type="term" value="F:L-valine transmembrane transporter activity"/>
    <property type="evidence" value="ECO:0007669"/>
    <property type="project" value="TreeGrafter"/>
</dbReference>
<dbReference type="FunFam" id="3.40.50.300:FF:000421">
    <property type="entry name" value="Branched-chain amino acid ABC transporter ATP-binding protein"/>
    <property type="match status" value="1"/>
</dbReference>
<evidence type="ECO:0000256" key="2">
    <source>
        <dbReference type="ARBA" id="ARBA00022741"/>
    </source>
</evidence>
<feature type="domain" description="ABC transporter" evidence="4">
    <location>
        <begin position="4"/>
        <end position="254"/>
    </location>
</feature>
<dbReference type="GO" id="GO:0005524">
    <property type="term" value="F:ATP binding"/>
    <property type="evidence" value="ECO:0007669"/>
    <property type="project" value="UniProtKB-KW"/>
</dbReference>
<keyword evidence="6" id="KW-1185">Reference proteome</keyword>